<organism evidence="3 4">
    <name type="scientific">Anaeromyxobacter dehalogenans (strain ATCC BAA-258 / DSM 21875 / 2CP-1)</name>
    <dbReference type="NCBI Taxonomy" id="455488"/>
    <lineage>
        <taxon>Bacteria</taxon>
        <taxon>Pseudomonadati</taxon>
        <taxon>Myxococcota</taxon>
        <taxon>Myxococcia</taxon>
        <taxon>Myxococcales</taxon>
        <taxon>Cystobacterineae</taxon>
        <taxon>Anaeromyxobacteraceae</taxon>
        <taxon>Anaeromyxobacter</taxon>
    </lineage>
</organism>
<accession>B8JC85</accession>
<sequence>MYFALLYETVPDYVQRRAAFRSEHLALAQQARQEGRLILAGAFDPPDGALLVFKAASAEEVEAFARADPYVRNGLVTSWRVRPWTVVVGGEG</sequence>
<name>B8JC85_ANAD2</name>
<evidence type="ECO:0000313" key="4">
    <source>
        <dbReference type="Proteomes" id="UP000007089"/>
    </source>
</evidence>
<dbReference type="Proteomes" id="UP000007089">
    <property type="component" value="Chromosome"/>
</dbReference>
<dbReference type="AlphaFoldDB" id="B8JC85"/>
<dbReference type="InterPro" id="IPR011008">
    <property type="entry name" value="Dimeric_a/b-barrel"/>
</dbReference>
<dbReference type="EMBL" id="CP001359">
    <property type="protein sequence ID" value="ACL65825.1"/>
    <property type="molecule type" value="Genomic_DNA"/>
</dbReference>
<reference evidence="3" key="1">
    <citation type="submission" date="2009-01" db="EMBL/GenBank/DDBJ databases">
        <title>Complete sequence of Anaeromyxobacter dehalogenans 2CP-1.</title>
        <authorList>
            <consortium name="US DOE Joint Genome Institute"/>
            <person name="Lucas S."/>
            <person name="Copeland A."/>
            <person name="Lapidus A."/>
            <person name="Glavina del Rio T."/>
            <person name="Dalin E."/>
            <person name="Tice H."/>
            <person name="Bruce D."/>
            <person name="Goodwin L."/>
            <person name="Pitluck S."/>
            <person name="Saunders E."/>
            <person name="Brettin T."/>
            <person name="Detter J.C."/>
            <person name="Han C."/>
            <person name="Larimer F."/>
            <person name="Land M."/>
            <person name="Hauser L."/>
            <person name="Kyrpides N."/>
            <person name="Ovchinnikova G."/>
            <person name="Beliaev A.S."/>
            <person name="Richardson P."/>
        </authorList>
    </citation>
    <scope>NUCLEOTIDE SEQUENCE</scope>
    <source>
        <strain evidence="3">2CP-1</strain>
    </source>
</reference>
<protein>
    <submittedName>
        <fullName evidence="3">YCII-related</fullName>
    </submittedName>
</protein>
<dbReference type="InterPro" id="IPR005545">
    <property type="entry name" value="YCII"/>
</dbReference>
<evidence type="ECO:0000256" key="1">
    <source>
        <dbReference type="ARBA" id="ARBA00007689"/>
    </source>
</evidence>
<dbReference type="HOGENOM" id="CLU_110355_5_2_7"/>
<evidence type="ECO:0000259" key="2">
    <source>
        <dbReference type="Pfam" id="PF03795"/>
    </source>
</evidence>
<dbReference type="Gene3D" id="3.30.70.1060">
    <property type="entry name" value="Dimeric alpha+beta barrel"/>
    <property type="match status" value="1"/>
</dbReference>
<feature type="domain" description="YCII-related" evidence="2">
    <location>
        <begin position="1"/>
        <end position="85"/>
    </location>
</feature>
<comment type="similarity">
    <text evidence="1">Belongs to the YciI family.</text>
</comment>
<dbReference type="InterPro" id="IPR051807">
    <property type="entry name" value="Sec-metab_biosynth-assoc"/>
</dbReference>
<proteinExistence type="inferred from homology"/>
<dbReference type="PANTHER" id="PTHR33606:SF3">
    <property type="entry name" value="PROTEIN YCII"/>
    <property type="match status" value="1"/>
</dbReference>
<dbReference type="NCBIfam" id="NF009508">
    <property type="entry name" value="PRK12866.1"/>
    <property type="match status" value="1"/>
</dbReference>
<dbReference type="SUPFAM" id="SSF54909">
    <property type="entry name" value="Dimeric alpha+beta barrel"/>
    <property type="match status" value="1"/>
</dbReference>
<keyword evidence="4" id="KW-1185">Reference proteome</keyword>
<dbReference type="Pfam" id="PF03795">
    <property type="entry name" value="YCII"/>
    <property type="match status" value="1"/>
</dbReference>
<dbReference type="KEGG" id="acp:A2cp1_2487"/>
<dbReference type="RefSeq" id="WP_012633621.1">
    <property type="nucleotide sequence ID" value="NC_011891.1"/>
</dbReference>
<gene>
    <name evidence="3" type="ordered locus">A2cp1_2487</name>
</gene>
<dbReference type="PANTHER" id="PTHR33606">
    <property type="entry name" value="PROTEIN YCII"/>
    <property type="match status" value="1"/>
</dbReference>
<evidence type="ECO:0000313" key="3">
    <source>
        <dbReference type="EMBL" id="ACL65825.1"/>
    </source>
</evidence>